<dbReference type="InterPro" id="IPR001162">
    <property type="entry name" value="UvrC_RNase_H_dom"/>
</dbReference>
<dbReference type="GO" id="GO:0009380">
    <property type="term" value="C:excinuclease repair complex"/>
    <property type="evidence" value="ECO:0007669"/>
    <property type="project" value="TreeGrafter"/>
</dbReference>
<accession>A0A1F8F339</accession>
<comment type="caution">
    <text evidence="4">The sequence shown here is derived from an EMBL/GenBank/DDBJ whole genome shotgun (WGS) entry which is preliminary data.</text>
</comment>
<dbReference type="CDD" id="cd10434">
    <property type="entry name" value="GIY-YIG_UvrC_Cho"/>
    <property type="match status" value="1"/>
</dbReference>
<dbReference type="PROSITE" id="PS50165">
    <property type="entry name" value="UVRC"/>
    <property type="match status" value="1"/>
</dbReference>
<reference evidence="4 5" key="1">
    <citation type="journal article" date="2016" name="Nat. Commun.">
        <title>Thousands of microbial genomes shed light on interconnected biogeochemical processes in an aquifer system.</title>
        <authorList>
            <person name="Anantharaman K."/>
            <person name="Brown C.T."/>
            <person name="Hug L.A."/>
            <person name="Sharon I."/>
            <person name="Castelle C.J."/>
            <person name="Probst A.J."/>
            <person name="Thomas B.C."/>
            <person name="Singh A."/>
            <person name="Wilkins M.J."/>
            <person name="Karaoz U."/>
            <person name="Brodie E.L."/>
            <person name="Williams K.H."/>
            <person name="Hubbard S.S."/>
            <person name="Banfield J.F."/>
        </authorList>
    </citation>
    <scope>NUCLEOTIDE SEQUENCE [LARGE SCALE GENOMIC DNA]</scope>
</reference>
<dbReference type="InterPro" id="IPR035901">
    <property type="entry name" value="GIY-YIG_endonuc_sf"/>
</dbReference>
<dbReference type="Gene3D" id="3.40.1440.10">
    <property type="entry name" value="GIY-YIG endonuclease"/>
    <property type="match status" value="1"/>
</dbReference>
<dbReference type="GO" id="GO:0006289">
    <property type="term" value="P:nucleotide-excision repair"/>
    <property type="evidence" value="ECO:0007669"/>
    <property type="project" value="InterPro"/>
</dbReference>
<feature type="domain" description="GIY-YIG" evidence="2">
    <location>
        <begin position="15"/>
        <end position="91"/>
    </location>
</feature>
<dbReference type="Proteomes" id="UP000178023">
    <property type="component" value="Unassembled WGS sequence"/>
</dbReference>
<dbReference type="SUPFAM" id="SSF46600">
    <property type="entry name" value="C-terminal UvrC-binding domain of UvrB"/>
    <property type="match status" value="1"/>
</dbReference>
<dbReference type="Pfam" id="PF01541">
    <property type="entry name" value="GIY-YIG"/>
    <property type="match status" value="1"/>
</dbReference>
<proteinExistence type="predicted"/>
<dbReference type="GO" id="GO:0009381">
    <property type="term" value="F:excinuclease ABC activity"/>
    <property type="evidence" value="ECO:0007669"/>
    <property type="project" value="InterPro"/>
</dbReference>
<dbReference type="InterPro" id="IPR000305">
    <property type="entry name" value="GIY-YIG_endonuc"/>
</dbReference>
<dbReference type="InterPro" id="IPR038476">
    <property type="entry name" value="UvrC_RNase_H_dom_sf"/>
</dbReference>
<dbReference type="PROSITE" id="PS50164">
    <property type="entry name" value="GIY_YIG"/>
    <property type="match status" value="1"/>
</dbReference>
<dbReference type="InterPro" id="IPR047296">
    <property type="entry name" value="GIY-YIG_UvrC_Cho"/>
</dbReference>
<name>A0A1F8F339_9BACT</name>
<organism evidence="4 5">
    <name type="scientific">Candidatus Yanofskybacteria bacterium RIFCSPHIGHO2_01_FULL_45_42</name>
    <dbReference type="NCBI Taxonomy" id="1802671"/>
    <lineage>
        <taxon>Bacteria</taxon>
        <taxon>Candidatus Yanofskyibacteriota</taxon>
    </lineage>
</organism>
<dbReference type="PROSITE" id="PS50151">
    <property type="entry name" value="UVR"/>
    <property type="match status" value="1"/>
</dbReference>
<dbReference type="EMBL" id="MGJL01000037">
    <property type="protein sequence ID" value="OGN06666.1"/>
    <property type="molecule type" value="Genomic_DNA"/>
</dbReference>
<dbReference type="PANTHER" id="PTHR30562:SF1">
    <property type="entry name" value="UVRABC SYSTEM PROTEIN C"/>
    <property type="match status" value="1"/>
</dbReference>
<dbReference type="SMART" id="SM00465">
    <property type="entry name" value="GIYc"/>
    <property type="match status" value="1"/>
</dbReference>
<dbReference type="InterPro" id="IPR050066">
    <property type="entry name" value="UvrABC_protein_C"/>
</dbReference>
<dbReference type="InterPro" id="IPR001943">
    <property type="entry name" value="UVR_dom"/>
</dbReference>
<sequence>MTQAKLKNLTIKAPIGPGVYMFTGDKRKLYYIGKASNLKARLLSYLKTKDPRILKMLSLATDIKTLETDSEIEALILESQYIKKYKPAFNIMLRDNKNFFSVVFTKEKFPKVFITHQPTFFGPFTDGTALKTTLRHLRRIFPYCTCKQLHHNFCLNYHIGKCPGFCCLKDSPERNLKINEEKEYEKNIKALKDILKGKEASLLKNLEKEMIRRGKEENFEEAIELRKKAEKIKRVFENASIIRNSKLEIINLEARNSQLTTLHKLKQLLKLNKLPTRIEGYDVANIQGQYAVGAMVVFANGHPDKNEYRKFKIRTKISSDDTAMLKEILERRSKHIEWPFPDLVLVDGGKAQLNTAYSTIKNLQLTTGVIALTKDEKHRGSKIYISERRSASWRIISLSKLSTDVKNLLIRIDSEAHRFAITYYRHGHRKALI</sequence>
<evidence type="ECO:0000313" key="5">
    <source>
        <dbReference type="Proteomes" id="UP000178023"/>
    </source>
</evidence>
<dbReference type="PANTHER" id="PTHR30562">
    <property type="entry name" value="UVRC/OXIDOREDUCTASE"/>
    <property type="match status" value="1"/>
</dbReference>
<dbReference type="Pfam" id="PF08459">
    <property type="entry name" value="UvrC_RNaseH_dom"/>
    <property type="match status" value="1"/>
</dbReference>
<feature type="domain" description="UVR" evidence="1">
    <location>
        <begin position="200"/>
        <end position="235"/>
    </location>
</feature>
<evidence type="ECO:0000259" key="3">
    <source>
        <dbReference type="PROSITE" id="PS50165"/>
    </source>
</evidence>
<dbReference type="AlphaFoldDB" id="A0A1F8F339"/>
<evidence type="ECO:0008006" key="6">
    <source>
        <dbReference type="Google" id="ProtNLM"/>
    </source>
</evidence>
<feature type="domain" description="UvrC family homology region profile" evidence="3">
    <location>
        <begin position="228"/>
        <end position="360"/>
    </location>
</feature>
<protein>
    <recommendedName>
        <fullName evidence="6">Excinuclease ABC subunit C</fullName>
    </recommendedName>
</protein>
<dbReference type="Gene3D" id="3.30.420.340">
    <property type="entry name" value="UvrC, RNAse H endonuclease domain"/>
    <property type="match status" value="1"/>
</dbReference>
<evidence type="ECO:0000259" key="1">
    <source>
        <dbReference type="PROSITE" id="PS50151"/>
    </source>
</evidence>
<evidence type="ECO:0000259" key="2">
    <source>
        <dbReference type="PROSITE" id="PS50164"/>
    </source>
</evidence>
<evidence type="ECO:0000313" key="4">
    <source>
        <dbReference type="EMBL" id="OGN06666.1"/>
    </source>
</evidence>
<gene>
    <name evidence="4" type="ORF">A2750_02335</name>
</gene>
<dbReference type="SUPFAM" id="SSF82771">
    <property type="entry name" value="GIY-YIG endonuclease"/>
    <property type="match status" value="1"/>
</dbReference>
<dbReference type="InterPro" id="IPR036876">
    <property type="entry name" value="UVR_dom_sf"/>
</dbReference>